<evidence type="ECO:0000313" key="1">
    <source>
        <dbReference type="EMBL" id="GFR24455.1"/>
    </source>
</evidence>
<accession>A0A8X6HLG0</accession>
<name>A0A8X6HLG0_TRICU</name>
<reference evidence="1" key="1">
    <citation type="submission" date="2020-07" db="EMBL/GenBank/DDBJ databases">
        <title>Multicomponent nature underlies the extraordinary mechanical properties of spider dragline silk.</title>
        <authorList>
            <person name="Kono N."/>
            <person name="Nakamura H."/>
            <person name="Mori M."/>
            <person name="Yoshida Y."/>
            <person name="Ohtoshi R."/>
            <person name="Malay A.D."/>
            <person name="Moran D.A.P."/>
            <person name="Tomita M."/>
            <person name="Numata K."/>
            <person name="Arakawa K."/>
        </authorList>
    </citation>
    <scope>NUCLEOTIDE SEQUENCE</scope>
</reference>
<comment type="caution">
    <text evidence="1">The sequence shown here is derived from an EMBL/GenBank/DDBJ whole genome shotgun (WGS) entry which is preliminary data.</text>
</comment>
<evidence type="ECO:0000313" key="2">
    <source>
        <dbReference type="Proteomes" id="UP000887116"/>
    </source>
</evidence>
<keyword evidence="2" id="KW-1185">Reference proteome</keyword>
<dbReference type="EMBL" id="BMAO01028414">
    <property type="protein sequence ID" value="GFR24455.1"/>
    <property type="molecule type" value="Genomic_DNA"/>
</dbReference>
<gene>
    <name evidence="1" type="ORF">TNCT_40551</name>
</gene>
<dbReference type="Proteomes" id="UP000887116">
    <property type="component" value="Unassembled WGS sequence"/>
</dbReference>
<protein>
    <submittedName>
        <fullName evidence="1">Uncharacterized protein</fullName>
    </submittedName>
</protein>
<dbReference type="AlphaFoldDB" id="A0A8X6HLG0"/>
<organism evidence="1 2">
    <name type="scientific">Trichonephila clavata</name>
    <name type="common">Joro spider</name>
    <name type="synonym">Nephila clavata</name>
    <dbReference type="NCBI Taxonomy" id="2740835"/>
    <lineage>
        <taxon>Eukaryota</taxon>
        <taxon>Metazoa</taxon>
        <taxon>Ecdysozoa</taxon>
        <taxon>Arthropoda</taxon>
        <taxon>Chelicerata</taxon>
        <taxon>Arachnida</taxon>
        <taxon>Araneae</taxon>
        <taxon>Araneomorphae</taxon>
        <taxon>Entelegynae</taxon>
        <taxon>Araneoidea</taxon>
        <taxon>Nephilidae</taxon>
        <taxon>Trichonephila</taxon>
    </lineage>
</organism>
<sequence length="135" mass="15309">MERNCYNSDLVSNAGEDGINNRKILFRLRTARREGGKEGECRRGTFLGSLPPADNWELSVAFDSQNGKVGGGKARGYFSINCYRKPVLIVNRSVICIDLRTRWSMFIEGKRCAMEDGNFLHPFQEKKKGCLRLVT</sequence>
<proteinExistence type="predicted"/>